<feature type="compositionally biased region" description="Basic and acidic residues" evidence="2">
    <location>
        <begin position="411"/>
        <end position="421"/>
    </location>
</feature>
<feature type="transmembrane region" description="Helical" evidence="3">
    <location>
        <begin position="372"/>
        <end position="391"/>
    </location>
</feature>
<dbReference type="InterPro" id="IPR036734">
    <property type="entry name" value="Neur_chan_lig-bd_sf"/>
</dbReference>
<dbReference type="AlphaFoldDB" id="A0A6V1SZB2"/>
<dbReference type="SUPFAM" id="SSF90112">
    <property type="entry name" value="Neurotransmitter-gated ion-channel transmembrane pore"/>
    <property type="match status" value="1"/>
</dbReference>
<dbReference type="InterPro" id="IPR006201">
    <property type="entry name" value="Neur_channel"/>
</dbReference>
<name>A0A6V1SZB2_HETAK</name>
<dbReference type="PANTHER" id="PTHR18945">
    <property type="entry name" value="NEUROTRANSMITTER GATED ION CHANNEL"/>
    <property type="match status" value="1"/>
</dbReference>
<organism evidence="4">
    <name type="scientific">Heterosigma akashiwo</name>
    <name type="common">Chromophytic alga</name>
    <name type="synonym">Heterosigma carterae</name>
    <dbReference type="NCBI Taxonomy" id="2829"/>
    <lineage>
        <taxon>Eukaryota</taxon>
        <taxon>Sar</taxon>
        <taxon>Stramenopiles</taxon>
        <taxon>Ochrophyta</taxon>
        <taxon>Raphidophyceae</taxon>
        <taxon>Chattonellales</taxon>
        <taxon>Chattonellaceae</taxon>
        <taxon>Heterosigma</taxon>
    </lineage>
</organism>
<dbReference type="Gene3D" id="1.20.58.390">
    <property type="entry name" value="Neurotransmitter-gated ion-channel transmembrane domain"/>
    <property type="match status" value="1"/>
</dbReference>
<accession>A0A6V1SZB2</accession>
<keyword evidence="3" id="KW-1133">Transmembrane helix</keyword>
<dbReference type="GO" id="GO:0005230">
    <property type="term" value="F:extracellular ligand-gated monoatomic ion channel activity"/>
    <property type="evidence" value="ECO:0007669"/>
    <property type="project" value="InterPro"/>
</dbReference>
<dbReference type="InterPro" id="IPR038050">
    <property type="entry name" value="Neuro_actylchol_rec"/>
</dbReference>
<comment type="subcellular location">
    <subcellularLocation>
        <location evidence="1">Membrane</location>
        <topology evidence="1">Multi-pass membrane protein</topology>
    </subcellularLocation>
</comment>
<gene>
    <name evidence="4" type="ORF">HAKA00212_LOCUS17281</name>
</gene>
<evidence type="ECO:0000256" key="1">
    <source>
        <dbReference type="ARBA" id="ARBA00004141"/>
    </source>
</evidence>
<dbReference type="InterPro" id="IPR036719">
    <property type="entry name" value="Neuro-gated_channel_TM_sf"/>
</dbReference>
<dbReference type="GO" id="GO:0004888">
    <property type="term" value="F:transmembrane signaling receptor activity"/>
    <property type="evidence" value="ECO:0007669"/>
    <property type="project" value="InterPro"/>
</dbReference>
<protein>
    <submittedName>
        <fullName evidence="4">Uncharacterized protein</fullName>
    </submittedName>
</protein>
<feature type="region of interest" description="Disordered" evidence="2">
    <location>
        <begin position="495"/>
        <end position="518"/>
    </location>
</feature>
<feature type="transmembrane region" description="Helical" evidence="3">
    <location>
        <begin position="331"/>
        <end position="349"/>
    </location>
</feature>
<evidence type="ECO:0000313" key="4">
    <source>
        <dbReference type="EMBL" id="CAE0638498.1"/>
    </source>
</evidence>
<reference evidence="4" key="1">
    <citation type="submission" date="2021-01" db="EMBL/GenBank/DDBJ databases">
        <authorList>
            <person name="Corre E."/>
            <person name="Pelletier E."/>
            <person name="Niang G."/>
            <person name="Scheremetjew M."/>
            <person name="Finn R."/>
            <person name="Kale V."/>
            <person name="Holt S."/>
            <person name="Cochrane G."/>
            <person name="Meng A."/>
            <person name="Brown T."/>
            <person name="Cohen L."/>
        </authorList>
    </citation>
    <scope>NUCLEOTIDE SEQUENCE</scope>
    <source>
        <strain evidence="4">CCMP3107</strain>
    </source>
</reference>
<proteinExistence type="predicted"/>
<evidence type="ECO:0000256" key="2">
    <source>
        <dbReference type="SAM" id="MobiDB-lite"/>
    </source>
</evidence>
<evidence type="ECO:0000256" key="3">
    <source>
        <dbReference type="SAM" id="Phobius"/>
    </source>
</evidence>
<feature type="transmembrane region" description="Helical" evidence="3">
    <location>
        <begin position="267"/>
        <end position="287"/>
    </location>
</feature>
<dbReference type="GO" id="GO:0016020">
    <property type="term" value="C:membrane"/>
    <property type="evidence" value="ECO:0007669"/>
    <property type="project" value="UniProtKB-SubCell"/>
</dbReference>
<feature type="compositionally biased region" description="Basic and acidic residues" evidence="2">
    <location>
        <begin position="504"/>
        <end position="518"/>
    </location>
</feature>
<feature type="region of interest" description="Disordered" evidence="2">
    <location>
        <begin position="77"/>
        <end position="99"/>
    </location>
</feature>
<keyword evidence="3" id="KW-0812">Transmembrane</keyword>
<keyword evidence="3" id="KW-0472">Membrane</keyword>
<feature type="region of interest" description="Disordered" evidence="2">
    <location>
        <begin position="411"/>
        <end position="430"/>
    </location>
</feature>
<sequence length="518" mass="59110">MVSGSFKLADHDGKAGKQIIPENEKVEVWVSVEIQKVFDIDTSQQKFGLDCWVNVLYYDKRVLAWAQENEEKKKVKKEVAKADEKGAETETDANGAEKEKDEKELYYLGKYFNPDTKFEEGGLDPIEYPQVHFLNSVDAQIVDEWIQLYEIPSKGSIQVARRVIGNFSMLPTSVDGEEDERAVQLFPFDRQELKLQVFFTDQYKLLTSKDAPTCFFSVGKLLHNEWMMDQDIDEAIEEFHSRNKRKYTLYSVTLSCRRATTSYLSNYVLATSVLSFINISALVLDITELADRIQIVITIMLTHSALKIVLSDEVPKVSYHTVMDNFLLSNFVLTGMAGIEATWIAWLLMEDDSSADGDHSDRYKELNVLNKVFMYLYVFLWALTHVFLVLAHRTSNDIFAKKMQEREAKQKLKAGFDKGEPENDESETGVPRKLVVTDKGVAWEGDLEVGTKVYVNYKGLGKAFPAIIKRVHKDDNTVDHDYKCPEDGWKAIEVAPSSAVQKWSTEEEKGKEDENAQG</sequence>
<dbReference type="Gene3D" id="2.70.170.10">
    <property type="entry name" value="Neurotransmitter-gated ion-channel ligand-binding domain"/>
    <property type="match status" value="1"/>
</dbReference>
<dbReference type="EMBL" id="HBIU01037688">
    <property type="protein sequence ID" value="CAE0638498.1"/>
    <property type="molecule type" value="Transcribed_RNA"/>
</dbReference>
<feature type="compositionally biased region" description="Basic and acidic residues" evidence="2">
    <location>
        <begin position="77"/>
        <end position="88"/>
    </location>
</feature>